<dbReference type="InterPro" id="IPR032694">
    <property type="entry name" value="CopC/D"/>
</dbReference>
<keyword evidence="5 6" id="KW-0472">Membrane</keyword>
<organism evidence="9 11">
    <name type="scientific">Paraburkholderia madseniana</name>
    <dbReference type="NCBI Taxonomy" id="2599607"/>
    <lineage>
        <taxon>Bacteria</taxon>
        <taxon>Pseudomonadati</taxon>
        <taxon>Pseudomonadota</taxon>
        <taxon>Betaproteobacteria</taxon>
        <taxon>Burkholderiales</taxon>
        <taxon>Burkholderiaceae</taxon>
        <taxon>Paraburkholderia</taxon>
    </lineage>
</organism>
<reference evidence="9" key="1">
    <citation type="submission" date="2022-06" db="EMBL/GenBank/DDBJ databases">
        <title>PHB producers.</title>
        <authorList>
            <person name="Besaury L."/>
        </authorList>
    </citation>
    <scope>NUCLEOTIDE SEQUENCE</scope>
    <source>
        <strain evidence="9 10">SEWS6</strain>
    </source>
</reference>
<gene>
    <name evidence="9" type="ORF">NIE36_32565</name>
    <name evidence="8" type="ORF">OSB80_32630</name>
</gene>
<evidence type="ECO:0000256" key="6">
    <source>
        <dbReference type="SAM" id="Phobius"/>
    </source>
</evidence>
<dbReference type="Proteomes" id="UP001209412">
    <property type="component" value="Unassembled WGS sequence"/>
</dbReference>
<feature type="transmembrane region" description="Helical" evidence="6">
    <location>
        <begin position="36"/>
        <end position="57"/>
    </location>
</feature>
<accession>A0AAP5BK64</accession>
<keyword evidence="3 6" id="KW-0812">Transmembrane</keyword>
<keyword evidence="2" id="KW-1003">Cell membrane</keyword>
<evidence type="ECO:0000313" key="10">
    <source>
        <dbReference type="Proteomes" id="UP001209412"/>
    </source>
</evidence>
<dbReference type="Pfam" id="PF05425">
    <property type="entry name" value="CopD"/>
    <property type="match status" value="1"/>
</dbReference>
<evidence type="ECO:0000259" key="7">
    <source>
        <dbReference type="Pfam" id="PF05425"/>
    </source>
</evidence>
<comment type="subcellular location">
    <subcellularLocation>
        <location evidence="1">Cell membrane</location>
        <topology evidence="1">Multi-pass membrane protein</topology>
    </subcellularLocation>
</comment>
<evidence type="ECO:0000256" key="1">
    <source>
        <dbReference type="ARBA" id="ARBA00004651"/>
    </source>
</evidence>
<evidence type="ECO:0000256" key="3">
    <source>
        <dbReference type="ARBA" id="ARBA00022692"/>
    </source>
</evidence>
<dbReference type="Proteomes" id="UP001242288">
    <property type="component" value="Unassembled WGS sequence"/>
</dbReference>
<dbReference type="PANTHER" id="PTHR34820">
    <property type="entry name" value="INNER MEMBRANE PROTEIN YEBZ"/>
    <property type="match status" value="1"/>
</dbReference>
<protein>
    <submittedName>
        <fullName evidence="9">CopD family protein</fullName>
    </submittedName>
</protein>
<feature type="transmembrane region" description="Helical" evidence="6">
    <location>
        <begin position="120"/>
        <end position="142"/>
    </location>
</feature>
<dbReference type="AlphaFoldDB" id="A0AAP5BK64"/>
<evidence type="ECO:0000313" key="11">
    <source>
        <dbReference type="Proteomes" id="UP001242288"/>
    </source>
</evidence>
<dbReference type="GO" id="GO:0005886">
    <property type="term" value="C:plasma membrane"/>
    <property type="evidence" value="ECO:0007669"/>
    <property type="project" value="UniProtKB-SubCell"/>
</dbReference>
<feature type="transmembrane region" description="Helical" evidence="6">
    <location>
        <begin position="77"/>
        <end position="99"/>
    </location>
</feature>
<evidence type="ECO:0000313" key="9">
    <source>
        <dbReference type="EMBL" id="MDQ6411885.1"/>
    </source>
</evidence>
<dbReference type="EMBL" id="JAMXWF010000036">
    <property type="protein sequence ID" value="MDQ6411885.1"/>
    <property type="molecule type" value="Genomic_DNA"/>
</dbReference>
<proteinExistence type="predicted"/>
<keyword evidence="10" id="KW-1185">Reference proteome</keyword>
<dbReference type="GO" id="GO:0006825">
    <property type="term" value="P:copper ion transport"/>
    <property type="evidence" value="ECO:0007669"/>
    <property type="project" value="InterPro"/>
</dbReference>
<feature type="transmembrane region" description="Helical" evidence="6">
    <location>
        <begin position="6"/>
        <end position="24"/>
    </location>
</feature>
<dbReference type="InterPro" id="IPR008457">
    <property type="entry name" value="Cu-R_CopD_dom"/>
</dbReference>
<dbReference type="PANTHER" id="PTHR34820:SF4">
    <property type="entry name" value="INNER MEMBRANE PROTEIN YEBZ"/>
    <property type="match status" value="1"/>
</dbReference>
<evidence type="ECO:0000256" key="4">
    <source>
        <dbReference type="ARBA" id="ARBA00022989"/>
    </source>
</evidence>
<evidence type="ECO:0000313" key="8">
    <source>
        <dbReference type="EMBL" id="MCX4150068.1"/>
    </source>
</evidence>
<dbReference type="EMBL" id="JAPKHW010000036">
    <property type="protein sequence ID" value="MCX4150068.1"/>
    <property type="molecule type" value="Genomic_DNA"/>
</dbReference>
<comment type="caution">
    <text evidence="9">The sequence shown here is derived from an EMBL/GenBank/DDBJ whole genome shotgun (WGS) entry which is preliminary data.</text>
</comment>
<name>A0AAP5BK64_9BURK</name>
<evidence type="ECO:0000256" key="2">
    <source>
        <dbReference type="ARBA" id="ARBA00022475"/>
    </source>
</evidence>
<evidence type="ECO:0000256" key="5">
    <source>
        <dbReference type="ARBA" id="ARBA00023136"/>
    </source>
</evidence>
<sequence length="151" mass="15377">MHICATAAWGGLVITSGLLVLPGLRAEASGEDLAHFVGRLSAAAAFALLAVLITGIYNANRGLAGSLVPLAHSDWGLILNAKIGLVNAAIVLGGINRLVYLPRIRRAASHSAAASSFQTILKAEAVVMIGILSTAAVLAHTIPGSHPSGWS</sequence>
<keyword evidence="4 6" id="KW-1133">Transmembrane helix</keyword>
<feature type="domain" description="Copper resistance protein D" evidence="7">
    <location>
        <begin position="35"/>
        <end position="138"/>
    </location>
</feature>